<accession>A0A7J8UI72</accession>
<reference evidence="2 3" key="1">
    <citation type="journal article" date="2019" name="Genome Biol. Evol.">
        <title>Insights into the evolution of the New World diploid cottons (Gossypium, subgenus Houzingenia) based on genome sequencing.</title>
        <authorList>
            <person name="Grover C.E."/>
            <person name="Arick M.A. 2nd"/>
            <person name="Thrash A."/>
            <person name="Conover J.L."/>
            <person name="Sanders W.S."/>
            <person name="Peterson D.G."/>
            <person name="Frelichowski J.E."/>
            <person name="Scheffler J.A."/>
            <person name="Scheffler B.E."/>
            <person name="Wendel J.F."/>
        </authorList>
    </citation>
    <scope>NUCLEOTIDE SEQUENCE [LARGE SCALE GENOMIC DNA]</scope>
    <source>
        <strain evidence="2">57</strain>
        <tissue evidence="2">Leaf</tissue>
    </source>
</reference>
<keyword evidence="3" id="KW-1185">Reference proteome</keyword>
<dbReference type="Proteomes" id="UP000593573">
    <property type="component" value="Unassembled WGS sequence"/>
</dbReference>
<name>A0A7J8UI72_9ROSI</name>
<evidence type="ECO:0000313" key="2">
    <source>
        <dbReference type="EMBL" id="MBA0650188.1"/>
    </source>
</evidence>
<keyword evidence="1" id="KW-0472">Membrane</keyword>
<keyword evidence="1" id="KW-1133">Transmembrane helix</keyword>
<evidence type="ECO:0000256" key="1">
    <source>
        <dbReference type="SAM" id="Phobius"/>
    </source>
</evidence>
<feature type="transmembrane region" description="Helical" evidence="1">
    <location>
        <begin position="9"/>
        <end position="28"/>
    </location>
</feature>
<evidence type="ECO:0000313" key="3">
    <source>
        <dbReference type="Proteomes" id="UP000593573"/>
    </source>
</evidence>
<dbReference type="OrthoDB" id="618098at2759"/>
<sequence length="73" mass="8020">MTCLAEKTIAALVGMSIGSLLLLKMLVIKKQVNSNIVVSLIMTNLLSSTQKIKPLGEMLKQPLILLKKQILKM</sequence>
<comment type="caution">
    <text evidence="2">The sequence shown here is derived from an EMBL/GenBank/DDBJ whole genome shotgun (WGS) entry which is preliminary data.</text>
</comment>
<gene>
    <name evidence="2" type="ORF">Goklo_017638</name>
</gene>
<dbReference type="EMBL" id="JABFAB010000006">
    <property type="protein sequence ID" value="MBA0650188.1"/>
    <property type="molecule type" value="Genomic_DNA"/>
</dbReference>
<organism evidence="2 3">
    <name type="scientific">Gossypium klotzschianum</name>
    <dbReference type="NCBI Taxonomy" id="34286"/>
    <lineage>
        <taxon>Eukaryota</taxon>
        <taxon>Viridiplantae</taxon>
        <taxon>Streptophyta</taxon>
        <taxon>Embryophyta</taxon>
        <taxon>Tracheophyta</taxon>
        <taxon>Spermatophyta</taxon>
        <taxon>Magnoliopsida</taxon>
        <taxon>eudicotyledons</taxon>
        <taxon>Gunneridae</taxon>
        <taxon>Pentapetalae</taxon>
        <taxon>rosids</taxon>
        <taxon>malvids</taxon>
        <taxon>Malvales</taxon>
        <taxon>Malvaceae</taxon>
        <taxon>Malvoideae</taxon>
        <taxon>Gossypium</taxon>
    </lineage>
</organism>
<dbReference type="AlphaFoldDB" id="A0A7J8UI72"/>
<protein>
    <submittedName>
        <fullName evidence="2">Uncharacterized protein</fullName>
    </submittedName>
</protein>
<keyword evidence="1" id="KW-0812">Transmembrane</keyword>
<proteinExistence type="predicted"/>